<keyword evidence="3" id="KW-1185">Reference proteome</keyword>
<feature type="compositionally biased region" description="Basic and acidic residues" evidence="1">
    <location>
        <begin position="43"/>
        <end position="56"/>
    </location>
</feature>
<organism evidence="2 3">
    <name type="scientific">Streptomyces durmitorensis</name>
    <dbReference type="NCBI Taxonomy" id="319947"/>
    <lineage>
        <taxon>Bacteria</taxon>
        <taxon>Bacillati</taxon>
        <taxon>Actinomycetota</taxon>
        <taxon>Actinomycetes</taxon>
        <taxon>Kitasatosporales</taxon>
        <taxon>Streptomycetaceae</taxon>
        <taxon>Streptomyces</taxon>
    </lineage>
</organism>
<feature type="compositionally biased region" description="Gly residues" evidence="1">
    <location>
        <begin position="33"/>
        <end position="42"/>
    </location>
</feature>
<sequence length="133" mass="13935">MVGDRLDRQGGAAAVAGAGGGAQRARQVRSGLGLRGDGAGDCGRGEARVRQTEAERVDVADEACVDDRDPLAFGDGAQQRLGVRRVGGDPDVKPQGPQIAFERRPGDRLTGQDGGRQTNSLLDCRRGSRRARA</sequence>
<feature type="region of interest" description="Disordered" evidence="1">
    <location>
        <begin position="70"/>
        <end position="133"/>
    </location>
</feature>
<gene>
    <name evidence="2" type="ORF">M4V62_07670</name>
</gene>
<name>A0ABY4PNJ5_9ACTN</name>
<protein>
    <submittedName>
        <fullName evidence="2">Uncharacterized protein</fullName>
    </submittedName>
</protein>
<evidence type="ECO:0000256" key="1">
    <source>
        <dbReference type="SAM" id="MobiDB-lite"/>
    </source>
</evidence>
<dbReference type="EMBL" id="CP097289">
    <property type="protein sequence ID" value="UQT54982.1"/>
    <property type="molecule type" value="Genomic_DNA"/>
</dbReference>
<evidence type="ECO:0000313" key="2">
    <source>
        <dbReference type="EMBL" id="UQT54982.1"/>
    </source>
</evidence>
<evidence type="ECO:0000313" key="3">
    <source>
        <dbReference type="Proteomes" id="UP000829992"/>
    </source>
</evidence>
<reference evidence="2 3" key="1">
    <citation type="submission" date="2022-05" db="EMBL/GenBank/DDBJ databases">
        <authorList>
            <person name="Zhou X."/>
            <person name="Li K."/>
            <person name="Man Y."/>
        </authorList>
    </citation>
    <scope>NUCLEOTIDE SEQUENCE [LARGE SCALE GENOMIC DNA]</scope>
    <source>
        <strain evidence="2 3">MS405</strain>
    </source>
</reference>
<accession>A0ABY4PNJ5</accession>
<dbReference type="Proteomes" id="UP000829992">
    <property type="component" value="Chromosome"/>
</dbReference>
<feature type="region of interest" description="Disordered" evidence="1">
    <location>
        <begin position="1"/>
        <end position="56"/>
    </location>
</feature>
<proteinExistence type="predicted"/>